<protein>
    <recommendedName>
        <fullName evidence="4">Pectate lyase</fullName>
    </recommendedName>
</protein>
<dbReference type="AlphaFoldDB" id="A0A6G0QCI3"/>
<evidence type="ECO:0000313" key="3">
    <source>
        <dbReference type="Proteomes" id="UP000486351"/>
    </source>
</evidence>
<evidence type="ECO:0008006" key="4">
    <source>
        <dbReference type="Google" id="ProtNLM"/>
    </source>
</evidence>
<dbReference type="EMBL" id="QXFY01003939">
    <property type="protein sequence ID" value="KAE9280910.1"/>
    <property type="molecule type" value="Genomic_DNA"/>
</dbReference>
<feature type="signal peptide" evidence="1">
    <location>
        <begin position="1"/>
        <end position="28"/>
    </location>
</feature>
<sequence length="90" mass="9094">MVYSSSGGLRSFVAVAALCALSSSGTLAVRAETSDIASASGSIVVESQGDCGLSDGDKEFGIRAITDLTCTAGGLGCYNDHCRYCKSSTL</sequence>
<feature type="chain" id="PRO_5026236326" description="Pectate lyase" evidence="1">
    <location>
        <begin position="29"/>
        <end position="90"/>
    </location>
</feature>
<keyword evidence="1" id="KW-0732">Signal</keyword>
<reference evidence="2 3" key="1">
    <citation type="submission" date="2018-09" db="EMBL/GenBank/DDBJ databases">
        <title>Genomic investigation of the strawberry pathogen Phytophthora fragariae indicates pathogenicity is determined by transcriptional variation in three key races.</title>
        <authorList>
            <person name="Adams T.M."/>
            <person name="Armitage A.D."/>
            <person name="Sobczyk M.K."/>
            <person name="Bates H.J."/>
            <person name="Dunwell J.M."/>
            <person name="Nellist C.F."/>
            <person name="Harrison R.J."/>
        </authorList>
    </citation>
    <scope>NUCLEOTIDE SEQUENCE [LARGE SCALE GENOMIC DNA]</scope>
    <source>
        <strain evidence="2 3">NOV-77</strain>
    </source>
</reference>
<evidence type="ECO:0000256" key="1">
    <source>
        <dbReference type="SAM" id="SignalP"/>
    </source>
</evidence>
<organism evidence="2 3">
    <name type="scientific">Phytophthora fragariae</name>
    <dbReference type="NCBI Taxonomy" id="53985"/>
    <lineage>
        <taxon>Eukaryota</taxon>
        <taxon>Sar</taxon>
        <taxon>Stramenopiles</taxon>
        <taxon>Oomycota</taxon>
        <taxon>Peronosporomycetes</taxon>
        <taxon>Peronosporales</taxon>
        <taxon>Peronosporaceae</taxon>
        <taxon>Phytophthora</taxon>
    </lineage>
</organism>
<dbReference type="Proteomes" id="UP000486351">
    <property type="component" value="Unassembled WGS sequence"/>
</dbReference>
<comment type="caution">
    <text evidence="2">The sequence shown here is derived from an EMBL/GenBank/DDBJ whole genome shotgun (WGS) entry which is preliminary data.</text>
</comment>
<proteinExistence type="predicted"/>
<accession>A0A6G0QCI3</accession>
<gene>
    <name evidence="2" type="ORF">PF008_g28024</name>
</gene>
<name>A0A6G0QCI3_9STRA</name>
<evidence type="ECO:0000313" key="2">
    <source>
        <dbReference type="EMBL" id="KAE9280910.1"/>
    </source>
</evidence>